<dbReference type="AlphaFoldDB" id="A0A6G1JPB7"/>
<dbReference type="EMBL" id="MU005850">
    <property type="protein sequence ID" value="KAF2702398.1"/>
    <property type="molecule type" value="Genomic_DNA"/>
</dbReference>
<reference evidence="1" key="1">
    <citation type="journal article" date="2020" name="Stud. Mycol.">
        <title>101 Dothideomycetes genomes: a test case for predicting lifestyles and emergence of pathogens.</title>
        <authorList>
            <person name="Haridas S."/>
            <person name="Albert R."/>
            <person name="Binder M."/>
            <person name="Bloem J."/>
            <person name="Labutti K."/>
            <person name="Salamov A."/>
            <person name="Andreopoulos B."/>
            <person name="Baker S."/>
            <person name="Barry K."/>
            <person name="Bills G."/>
            <person name="Bluhm B."/>
            <person name="Cannon C."/>
            <person name="Castanera R."/>
            <person name="Culley D."/>
            <person name="Daum C."/>
            <person name="Ezra D."/>
            <person name="Gonzalez J."/>
            <person name="Henrissat B."/>
            <person name="Kuo A."/>
            <person name="Liang C."/>
            <person name="Lipzen A."/>
            <person name="Lutzoni F."/>
            <person name="Magnuson J."/>
            <person name="Mondo S."/>
            <person name="Nolan M."/>
            <person name="Ohm R."/>
            <person name="Pangilinan J."/>
            <person name="Park H.-J."/>
            <person name="Ramirez L."/>
            <person name="Alfaro M."/>
            <person name="Sun H."/>
            <person name="Tritt A."/>
            <person name="Yoshinaga Y."/>
            <person name="Zwiers L.-H."/>
            <person name="Turgeon B."/>
            <person name="Goodwin S."/>
            <person name="Spatafora J."/>
            <person name="Crous P."/>
            <person name="Grigoriev I."/>
        </authorList>
    </citation>
    <scope>NUCLEOTIDE SEQUENCE</scope>
    <source>
        <strain evidence="1">CBS 279.74</strain>
    </source>
</reference>
<organism evidence="1 2">
    <name type="scientific">Pleomassaria siparia CBS 279.74</name>
    <dbReference type="NCBI Taxonomy" id="1314801"/>
    <lineage>
        <taxon>Eukaryota</taxon>
        <taxon>Fungi</taxon>
        <taxon>Dikarya</taxon>
        <taxon>Ascomycota</taxon>
        <taxon>Pezizomycotina</taxon>
        <taxon>Dothideomycetes</taxon>
        <taxon>Pleosporomycetidae</taxon>
        <taxon>Pleosporales</taxon>
        <taxon>Pleomassariaceae</taxon>
        <taxon>Pleomassaria</taxon>
    </lineage>
</organism>
<evidence type="ECO:0000313" key="2">
    <source>
        <dbReference type="Proteomes" id="UP000799428"/>
    </source>
</evidence>
<evidence type="ECO:0000313" key="1">
    <source>
        <dbReference type="EMBL" id="KAF2702398.1"/>
    </source>
</evidence>
<proteinExistence type="predicted"/>
<sequence>MRVRLPCTSPLQFSSPTPAFTAAALSLFAGVNACPLILLTHLKLGQSTHVTVQHASYQPPLKIPASSYVNRE</sequence>
<name>A0A6G1JPB7_9PLEO</name>
<dbReference type="Proteomes" id="UP000799428">
    <property type="component" value="Unassembled WGS sequence"/>
</dbReference>
<gene>
    <name evidence="1" type="ORF">K504DRAFT_468359</name>
</gene>
<keyword evidence="2" id="KW-1185">Reference proteome</keyword>
<accession>A0A6G1JPB7</accession>
<protein>
    <submittedName>
        <fullName evidence="1">Uncharacterized protein</fullName>
    </submittedName>
</protein>